<gene>
    <name evidence="6" type="ordered locus">Echvi_1856</name>
</gene>
<keyword evidence="1 3" id="KW-0378">Hydrolase</keyword>
<dbReference type="eggNOG" id="COG2730">
    <property type="taxonomic scope" value="Bacteria"/>
</dbReference>
<reference evidence="7" key="1">
    <citation type="submission" date="2012-02" db="EMBL/GenBank/DDBJ databases">
        <title>The complete genome of Echinicola vietnamensis DSM 17526.</title>
        <authorList>
            <person name="Lucas S."/>
            <person name="Copeland A."/>
            <person name="Lapidus A."/>
            <person name="Glavina del Rio T."/>
            <person name="Dalin E."/>
            <person name="Tice H."/>
            <person name="Bruce D."/>
            <person name="Goodwin L."/>
            <person name="Pitluck S."/>
            <person name="Peters L."/>
            <person name="Ovchinnikova G."/>
            <person name="Teshima H."/>
            <person name="Kyrpides N."/>
            <person name="Mavromatis K."/>
            <person name="Ivanova N."/>
            <person name="Brettin T."/>
            <person name="Detter J.C."/>
            <person name="Han C."/>
            <person name="Larimer F."/>
            <person name="Land M."/>
            <person name="Hauser L."/>
            <person name="Markowitz V."/>
            <person name="Cheng J.-F."/>
            <person name="Hugenholtz P."/>
            <person name="Woyke T."/>
            <person name="Wu D."/>
            <person name="Brambilla E."/>
            <person name="Klenk H.-P."/>
            <person name="Eisen J.A."/>
        </authorList>
    </citation>
    <scope>NUCLEOTIDE SEQUENCE [LARGE SCALE GENOMIC DNA]</scope>
    <source>
        <strain evidence="7">DSM 17526 / LMG 23754 / KMM 6221</strain>
    </source>
</reference>
<sequence length="452" mass="52432">MIKRSNLLRLFLSIGSLILFMCCHSGNNRHHTASSSKASSHRLTRLSVDQTHIINEHGEKVMLRAVGLGGWLLQEGYMLNPNGEEIGTQWQMKNHLYNQGVSPENVEAFYQEWRDNFITQKDIDDIASLGFNAVRVPMHYELFLTAAQRSWRNKAIQDTTQLKHYVNGLSKWLDEGSLFAQPDQLEGIRLLDKLLDWCETNEMYVILDLHAAPGGQGTDANIADILVKNDLWKRKDQKQRLIYQEVTITLWKMLSKKYIHDDRIAWYDLINEPNNIPSNQPIHDLFDRLITAIRDLGDLHIIMVEGNGWGNNYDLMEPSTFRHSENLIYNAHRYWIPVEEDTVPDPNPNQINRIVNLIAFRERHQVPVWVGETGENDNEWLKQNIEKLEQANIGWCHWTYKRFDERENAALRRIPPPYPTEGKSAMETVLQNIHFSNTVPNNQTIQAVAPKP</sequence>
<dbReference type="RefSeq" id="WP_015265673.1">
    <property type="nucleotide sequence ID" value="NC_019904.1"/>
</dbReference>
<dbReference type="InterPro" id="IPR050386">
    <property type="entry name" value="Glycosyl_hydrolase_5"/>
</dbReference>
<comment type="similarity">
    <text evidence="3">Belongs to the glycosyl hydrolase 5 (cellulase A) family.</text>
</comment>
<feature type="chain" id="PRO_5003942830" evidence="4">
    <location>
        <begin position="26"/>
        <end position="452"/>
    </location>
</feature>
<dbReference type="AlphaFoldDB" id="L0FZE2"/>
<keyword evidence="7" id="KW-1185">Reference proteome</keyword>
<evidence type="ECO:0000256" key="2">
    <source>
        <dbReference type="ARBA" id="ARBA00023295"/>
    </source>
</evidence>
<keyword evidence="2 3" id="KW-0326">Glycosidase</keyword>
<dbReference type="HOGENOM" id="CLU_031875_0_0_10"/>
<evidence type="ECO:0000256" key="1">
    <source>
        <dbReference type="ARBA" id="ARBA00022801"/>
    </source>
</evidence>
<evidence type="ECO:0000259" key="5">
    <source>
        <dbReference type="Pfam" id="PF00150"/>
    </source>
</evidence>
<dbReference type="GO" id="GO:0009251">
    <property type="term" value="P:glucan catabolic process"/>
    <property type="evidence" value="ECO:0007669"/>
    <property type="project" value="TreeGrafter"/>
</dbReference>
<evidence type="ECO:0000313" key="7">
    <source>
        <dbReference type="Proteomes" id="UP000010796"/>
    </source>
</evidence>
<protein>
    <submittedName>
        <fullName evidence="6">Endoglucanase</fullName>
    </submittedName>
</protein>
<dbReference type="PANTHER" id="PTHR31297:SF13">
    <property type="entry name" value="PUTATIVE-RELATED"/>
    <property type="match status" value="1"/>
</dbReference>
<dbReference type="GO" id="GO:0008422">
    <property type="term" value="F:beta-glucosidase activity"/>
    <property type="evidence" value="ECO:0007669"/>
    <property type="project" value="TreeGrafter"/>
</dbReference>
<feature type="signal peptide" evidence="4">
    <location>
        <begin position="1"/>
        <end position="25"/>
    </location>
</feature>
<dbReference type="Pfam" id="PF00150">
    <property type="entry name" value="Cellulase"/>
    <property type="match status" value="1"/>
</dbReference>
<organism evidence="6 7">
    <name type="scientific">Echinicola vietnamensis (strain DSM 17526 / LMG 23754 / KMM 6221)</name>
    <dbReference type="NCBI Taxonomy" id="926556"/>
    <lineage>
        <taxon>Bacteria</taxon>
        <taxon>Pseudomonadati</taxon>
        <taxon>Bacteroidota</taxon>
        <taxon>Cytophagia</taxon>
        <taxon>Cytophagales</taxon>
        <taxon>Cyclobacteriaceae</taxon>
        <taxon>Echinicola</taxon>
    </lineage>
</organism>
<name>L0FZE2_ECHVK</name>
<dbReference type="InterPro" id="IPR017853">
    <property type="entry name" value="GH"/>
</dbReference>
<dbReference type="InterPro" id="IPR001547">
    <property type="entry name" value="Glyco_hydro_5"/>
</dbReference>
<dbReference type="GO" id="GO:0009986">
    <property type="term" value="C:cell surface"/>
    <property type="evidence" value="ECO:0007669"/>
    <property type="project" value="TreeGrafter"/>
</dbReference>
<dbReference type="EMBL" id="CP003346">
    <property type="protein sequence ID" value="AGA78111.1"/>
    <property type="molecule type" value="Genomic_DNA"/>
</dbReference>
<feature type="domain" description="Glycoside hydrolase family 5" evidence="5">
    <location>
        <begin position="103"/>
        <end position="401"/>
    </location>
</feature>
<proteinExistence type="inferred from homology"/>
<dbReference type="STRING" id="926556.Echvi_1856"/>
<dbReference type="Proteomes" id="UP000010796">
    <property type="component" value="Chromosome"/>
</dbReference>
<evidence type="ECO:0000256" key="3">
    <source>
        <dbReference type="RuleBase" id="RU361153"/>
    </source>
</evidence>
<dbReference type="Gene3D" id="3.20.20.80">
    <property type="entry name" value="Glycosidases"/>
    <property type="match status" value="1"/>
</dbReference>
<dbReference type="PATRIC" id="fig|926556.3.peg.1972"/>
<evidence type="ECO:0000256" key="4">
    <source>
        <dbReference type="SAM" id="SignalP"/>
    </source>
</evidence>
<dbReference type="GO" id="GO:0005576">
    <property type="term" value="C:extracellular region"/>
    <property type="evidence" value="ECO:0007669"/>
    <property type="project" value="TreeGrafter"/>
</dbReference>
<keyword evidence="4" id="KW-0732">Signal</keyword>
<dbReference type="SUPFAM" id="SSF51445">
    <property type="entry name" value="(Trans)glycosidases"/>
    <property type="match status" value="1"/>
</dbReference>
<dbReference type="KEGG" id="evi:Echvi_1856"/>
<evidence type="ECO:0000313" key="6">
    <source>
        <dbReference type="EMBL" id="AGA78111.1"/>
    </source>
</evidence>
<accession>L0FZE2</accession>
<dbReference type="PANTHER" id="PTHR31297">
    <property type="entry name" value="GLUCAN ENDO-1,6-BETA-GLUCOSIDASE B"/>
    <property type="match status" value="1"/>
</dbReference>